<evidence type="ECO:0008006" key="4">
    <source>
        <dbReference type="Google" id="ProtNLM"/>
    </source>
</evidence>
<comment type="caution">
    <text evidence="2">The sequence shown here is derived from an EMBL/GenBank/DDBJ whole genome shotgun (WGS) entry which is preliminary data.</text>
</comment>
<sequence>MTLDNSGWKGKLSAGIIPGAGLALGSMGVSGLLCHTTGSPMTLSAQALLWSATFVWIVSVCTCFLFPSGRKAWIGLGSGCALVWLLFFILKNMIR</sequence>
<feature type="transmembrane region" description="Helical" evidence="1">
    <location>
        <begin position="73"/>
        <end position="90"/>
    </location>
</feature>
<dbReference type="EMBL" id="JAJSOJ010000018">
    <property type="protein sequence ID" value="MCE0743684.1"/>
    <property type="molecule type" value="Genomic_DNA"/>
</dbReference>
<protein>
    <recommendedName>
        <fullName evidence="4">Iron uptake protein</fullName>
    </recommendedName>
</protein>
<name>A0ABS8VU35_9PROT</name>
<evidence type="ECO:0000256" key="1">
    <source>
        <dbReference type="SAM" id="Phobius"/>
    </source>
</evidence>
<dbReference type="Proteomes" id="UP001521074">
    <property type="component" value="Unassembled WGS sequence"/>
</dbReference>
<organism evidence="2 3">
    <name type="scientific">Acetobacter sicerae</name>
    <dbReference type="NCBI Taxonomy" id="85325"/>
    <lineage>
        <taxon>Bacteria</taxon>
        <taxon>Pseudomonadati</taxon>
        <taxon>Pseudomonadota</taxon>
        <taxon>Alphaproteobacteria</taxon>
        <taxon>Acetobacterales</taxon>
        <taxon>Acetobacteraceae</taxon>
        <taxon>Acetobacter</taxon>
    </lineage>
</organism>
<dbReference type="RefSeq" id="WP_232877265.1">
    <property type="nucleotide sequence ID" value="NZ_JAJSOJ010000018.1"/>
</dbReference>
<keyword evidence="1" id="KW-1133">Transmembrane helix</keyword>
<reference evidence="2 3" key="1">
    <citation type="submission" date="2021-12" db="EMBL/GenBank/DDBJ databases">
        <title>Genome sequence of Acetobacter sicerae DmPark20a_162.</title>
        <authorList>
            <person name="Chaston J.M."/>
        </authorList>
    </citation>
    <scope>NUCLEOTIDE SEQUENCE [LARGE SCALE GENOMIC DNA]</scope>
    <source>
        <strain evidence="2 3">DmPark20a_162</strain>
    </source>
</reference>
<gene>
    <name evidence="2" type="ORF">LWC05_07220</name>
</gene>
<feature type="transmembrane region" description="Helical" evidence="1">
    <location>
        <begin position="12"/>
        <end position="35"/>
    </location>
</feature>
<evidence type="ECO:0000313" key="3">
    <source>
        <dbReference type="Proteomes" id="UP001521074"/>
    </source>
</evidence>
<feature type="transmembrane region" description="Helical" evidence="1">
    <location>
        <begin position="47"/>
        <end position="67"/>
    </location>
</feature>
<keyword evidence="1" id="KW-0812">Transmembrane</keyword>
<evidence type="ECO:0000313" key="2">
    <source>
        <dbReference type="EMBL" id="MCE0743684.1"/>
    </source>
</evidence>
<keyword evidence="1" id="KW-0472">Membrane</keyword>
<proteinExistence type="predicted"/>
<accession>A0ABS8VU35</accession>
<keyword evidence="3" id="KW-1185">Reference proteome</keyword>